<keyword evidence="5 6" id="KW-0472">Membrane</keyword>
<dbReference type="SUPFAM" id="SSF52833">
    <property type="entry name" value="Thioredoxin-like"/>
    <property type="match status" value="1"/>
</dbReference>
<evidence type="ECO:0000313" key="8">
    <source>
        <dbReference type="EMBL" id="HIX19234.1"/>
    </source>
</evidence>
<feature type="transmembrane region" description="Helical" evidence="6">
    <location>
        <begin position="238"/>
        <end position="257"/>
    </location>
</feature>
<dbReference type="PANTHER" id="PTHR32234">
    <property type="entry name" value="THIOL:DISULFIDE INTERCHANGE PROTEIN DSBD"/>
    <property type="match status" value="1"/>
</dbReference>
<evidence type="ECO:0000256" key="2">
    <source>
        <dbReference type="ARBA" id="ARBA00022692"/>
    </source>
</evidence>
<dbReference type="PANTHER" id="PTHR32234:SF3">
    <property type="entry name" value="SUPPRESSION OF COPPER SENSITIVITY PROTEIN"/>
    <property type="match status" value="1"/>
</dbReference>
<protein>
    <submittedName>
        <fullName evidence="8">Thioredoxin family protein</fullName>
    </submittedName>
</protein>
<evidence type="ECO:0000256" key="6">
    <source>
        <dbReference type="SAM" id="Phobius"/>
    </source>
</evidence>
<evidence type="ECO:0000313" key="9">
    <source>
        <dbReference type="Proteomes" id="UP000823964"/>
    </source>
</evidence>
<dbReference type="GO" id="GO:0015035">
    <property type="term" value="F:protein-disulfide reductase activity"/>
    <property type="evidence" value="ECO:0007669"/>
    <property type="project" value="TreeGrafter"/>
</dbReference>
<dbReference type="AlphaFoldDB" id="A0A9D2AGD1"/>
<dbReference type="GO" id="GO:0045454">
    <property type="term" value="P:cell redox homeostasis"/>
    <property type="evidence" value="ECO:0007669"/>
    <property type="project" value="TreeGrafter"/>
</dbReference>
<feature type="transmembrane region" description="Helical" evidence="6">
    <location>
        <begin position="120"/>
        <end position="142"/>
    </location>
</feature>
<comment type="caution">
    <text evidence="8">The sequence shown here is derived from an EMBL/GenBank/DDBJ whole genome shotgun (WGS) entry which is preliminary data.</text>
</comment>
<proteinExistence type="predicted"/>
<keyword evidence="4 6" id="KW-1133">Transmembrane helix</keyword>
<evidence type="ECO:0000256" key="5">
    <source>
        <dbReference type="ARBA" id="ARBA00023136"/>
    </source>
</evidence>
<dbReference type="InterPro" id="IPR003834">
    <property type="entry name" value="Cyt_c_assmbl_TM_dom"/>
</dbReference>
<accession>A0A9D2AGD1</accession>
<feature type="non-terminal residue" evidence="8">
    <location>
        <position position="1"/>
    </location>
</feature>
<feature type="transmembrane region" description="Helical" evidence="6">
    <location>
        <begin position="16"/>
        <end position="42"/>
    </location>
</feature>
<feature type="transmembrane region" description="Helical" evidence="6">
    <location>
        <begin position="63"/>
        <end position="84"/>
    </location>
</feature>
<name>A0A9D2AGD1_9BACT</name>
<keyword evidence="2 6" id="KW-0812">Transmembrane</keyword>
<evidence type="ECO:0000256" key="1">
    <source>
        <dbReference type="ARBA" id="ARBA00004141"/>
    </source>
</evidence>
<feature type="transmembrane region" description="Helical" evidence="6">
    <location>
        <begin position="163"/>
        <end position="188"/>
    </location>
</feature>
<dbReference type="InterPro" id="IPR036249">
    <property type="entry name" value="Thioredoxin-like_sf"/>
</dbReference>
<dbReference type="Pfam" id="PF02683">
    <property type="entry name" value="DsbD_TM"/>
    <property type="match status" value="1"/>
</dbReference>
<dbReference type="Gene3D" id="3.40.30.10">
    <property type="entry name" value="Glutaredoxin"/>
    <property type="match status" value="1"/>
</dbReference>
<comment type="subcellular location">
    <subcellularLocation>
        <location evidence="1">Membrane</location>
        <topology evidence="1">Multi-pass membrane protein</topology>
    </subcellularLocation>
</comment>
<feature type="transmembrane region" description="Helical" evidence="6">
    <location>
        <begin position="263"/>
        <end position="282"/>
    </location>
</feature>
<reference evidence="8" key="1">
    <citation type="journal article" date="2021" name="PeerJ">
        <title>Extensive microbial diversity within the chicken gut microbiome revealed by metagenomics and culture.</title>
        <authorList>
            <person name="Gilroy R."/>
            <person name="Ravi A."/>
            <person name="Getino M."/>
            <person name="Pursley I."/>
            <person name="Horton D.L."/>
            <person name="Alikhan N.F."/>
            <person name="Baker D."/>
            <person name="Gharbi K."/>
            <person name="Hall N."/>
            <person name="Watson M."/>
            <person name="Adriaenssens E.M."/>
            <person name="Foster-Nyarko E."/>
            <person name="Jarju S."/>
            <person name="Secka A."/>
            <person name="Antonio M."/>
            <person name="Oren A."/>
            <person name="Chaudhuri R.R."/>
            <person name="La Ragione R."/>
            <person name="Hildebrand F."/>
            <person name="Pallen M.J."/>
        </authorList>
    </citation>
    <scope>NUCLEOTIDE SEQUENCE</scope>
    <source>
        <strain evidence="8">14975</strain>
    </source>
</reference>
<gene>
    <name evidence="8" type="ORF">H9862_01360</name>
</gene>
<feature type="transmembrane region" description="Helical" evidence="6">
    <location>
        <begin position="294"/>
        <end position="314"/>
    </location>
</feature>
<evidence type="ECO:0000259" key="7">
    <source>
        <dbReference type="Pfam" id="PF02683"/>
    </source>
</evidence>
<dbReference type="Proteomes" id="UP000823964">
    <property type="component" value="Unassembled WGS sequence"/>
</dbReference>
<dbReference type="Pfam" id="PF13899">
    <property type="entry name" value="Thioredoxin_7"/>
    <property type="match status" value="1"/>
</dbReference>
<dbReference type="EMBL" id="DXFQ01000019">
    <property type="protein sequence ID" value="HIX19234.1"/>
    <property type="molecule type" value="Genomic_DNA"/>
</dbReference>
<sequence>AASAEESPALSVPTGFATIIGSLFLGGLILNLMPCVFPVIGLKIMSFVEMGGGDRRKVFVHSLAFSLGILVSFWILALLIVIFTNLDTFSELPWTQWFSAIVNDSGSSARSWASWMQNPWVVYVLVLLLITLGLSMFGLFEIGVSATGAGQNLQNKGGLTGSFFQGLFVTVVATPCSGPCLGTALPAAMAMPGMWMILALTFMALGLASPYIVMGLFPALASKLPRPGAWMESLKQALSFLLFAAAGWFLVVYLAFVPDAESAKLPWMLMSLVVYCAAWWVYGRWCPLYRSKRSRVIGLVVALALAFVGVKYSMPVFHYDSDEAIEAAKGEAGYILAQGEHPVWNTWSSELMNKALNDGHPVYVDFTATWCGTCQVNKQVAYTKEVCELFEKNGVVLMRADKTKPSPAIDAELRRLKRGSVPTNALYLPAEPAVTAEVLTPGYMVDFLNSHLSNNQ</sequence>
<keyword evidence="3" id="KW-0201">Cytochrome c-type biogenesis</keyword>
<evidence type="ECO:0000256" key="4">
    <source>
        <dbReference type="ARBA" id="ARBA00022989"/>
    </source>
</evidence>
<feature type="transmembrane region" description="Helical" evidence="6">
    <location>
        <begin position="194"/>
        <end position="217"/>
    </location>
</feature>
<evidence type="ECO:0000256" key="3">
    <source>
        <dbReference type="ARBA" id="ARBA00022748"/>
    </source>
</evidence>
<organism evidence="8 9">
    <name type="scientific">Candidatus Akkermansia intestinigallinarum</name>
    <dbReference type="NCBI Taxonomy" id="2838431"/>
    <lineage>
        <taxon>Bacteria</taxon>
        <taxon>Pseudomonadati</taxon>
        <taxon>Verrucomicrobiota</taxon>
        <taxon>Verrucomicrobiia</taxon>
        <taxon>Verrucomicrobiales</taxon>
        <taxon>Akkermansiaceae</taxon>
        <taxon>Akkermansia</taxon>
    </lineage>
</organism>
<feature type="domain" description="Cytochrome C biogenesis protein transmembrane" evidence="7">
    <location>
        <begin position="108"/>
        <end position="250"/>
    </location>
</feature>
<reference evidence="8" key="2">
    <citation type="submission" date="2021-04" db="EMBL/GenBank/DDBJ databases">
        <authorList>
            <person name="Gilroy R."/>
        </authorList>
    </citation>
    <scope>NUCLEOTIDE SEQUENCE</scope>
    <source>
        <strain evidence="8">14975</strain>
    </source>
</reference>
<dbReference type="GO" id="GO:0016020">
    <property type="term" value="C:membrane"/>
    <property type="evidence" value="ECO:0007669"/>
    <property type="project" value="UniProtKB-SubCell"/>
</dbReference>
<dbReference type="GO" id="GO:0017004">
    <property type="term" value="P:cytochrome complex assembly"/>
    <property type="evidence" value="ECO:0007669"/>
    <property type="project" value="UniProtKB-KW"/>
</dbReference>